<reference evidence="1" key="3">
    <citation type="submission" date="2019-10" db="EMBL/GenBank/DDBJ databases">
        <title>Malate fermentation in French cider.</title>
        <authorList>
            <person name="Cousin F.J."/>
            <person name="Medina Fernandez S."/>
            <person name="Misery B."/>
            <person name="Laplace J.-M."/>
            <person name="Cretenet M."/>
        </authorList>
    </citation>
    <scope>NUCLEOTIDE SEQUENCE</scope>
    <source>
        <strain evidence="1">UCMA15129</strain>
    </source>
</reference>
<reference evidence="3 5" key="2">
    <citation type="submission" date="2018-08" db="EMBL/GenBank/DDBJ databases">
        <authorList>
            <person name="Lorentzen P. G. S. M."/>
        </authorList>
    </citation>
    <scope>NUCLEOTIDE SEQUENCE [LARGE SCALE GENOMIC DNA]</scope>
    <source>
        <strain evidence="3 5">CRBO_1381</strain>
    </source>
</reference>
<dbReference type="EMBL" id="LR031358">
    <property type="protein sequence ID" value="VDB97953.1"/>
    <property type="molecule type" value="Genomic_DNA"/>
</dbReference>
<gene>
    <name evidence="2" type="ORF">ATX59_04145</name>
    <name evidence="1" type="ORF">GA838_03645</name>
    <name evidence="3" type="ORF">OENI_0838</name>
</gene>
<dbReference type="GeneID" id="75066051"/>
<proteinExistence type="predicted"/>
<dbReference type="AlphaFoldDB" id="A0A6H3GQ32"/>
<dbReference type="EMBL" id="WERV01000002">
    <property type="protein sequence ID" value="MDV7714869.1"/>
    <property type="molecule type" value="Genomic_DNA"/>
</dbReference>
<name>A0A6H3GQ32_OENOE</name>
<dbReference type="Proteomes" id="UP000294726">
    <property type="component" value="Chromosome"/>
</dbReference>
<evidence type="ECO:0000313" key="1">
    <source>
        <dbReference type="EMBL" id="MDV7714869.1"/>
    </source>
</evidence>
<organism evidence="2 4">
    <name type="scientific">Oenococcus oeni</name>
    <name type="common">Leuconostoc oenos</name>
    <dbReference type="NCBI Taxonomy" id="1247"/>
    <lineage>
        <taxon>Bacteria</taxon>
        <taxon>Bacillati</taxon>
        <taxon>Bacillota</taxon>
        <taxon>Bacilli</taxon>
        <taxon>Lactobacillales</taxon>
        <taxon>Lactobacillaceae</taxon>
        <taxon>Oenococcus</taxon>
    </lineage>
</organism>
<dbReference type="RefSeq" id="WP_002816438.1">
    <property type="nucleotide sequence ID" value="NZ_CP014324.1"/>
</dbReference>
<evidence type="ECO:0000313" key="5">
    <source>
        <dbReference type="Proteomes" id="UP000294726"/>
    </source>
</evidence>
<evidence type="ECO:0000313" key="4">
    <source>
        <dbReference type="Proteomes" id="UP000181728"/>
    </source>
</evidence>
<evidence type="ECO:0000313" key="3">
    <source>
        <dbReference type="EMBL" id="VDB97953.1"/>
    </source>
</evidence>
<sequence length="74" mass="8432">MFDVIKSLLKTNDHVVINFSDSSSREIKKIERYPKNLDILVGTDTANFLIYFSTDKIVTVIPDAHTTHINPLNI</sequence>
<dbReference type="EMBL" id="MLOK01000036">
    <property type="protein sequence ID" value="OIM21372.1"/>
    <property type="molecule type" value="Genomic_DNA"/>
</dbReference>
<reference evidence="2 4" key="1">
    <citation type="journal article" date="2016" name="BMC Genomics">
        <title>Consensus pan-genome assembly of the specialised wine bacterium Oenococcus oeni.</title>
        <authorList>
            <person name="Sternes P.R."/>
            <person name="Borneman A.R."/>
        </authorList>
    </citation>
    <scope>NUCLEOTIDE SEQUENCE [LARGE SCALE GENOMIC DNA]</scope>
    <source>
        <strain evidence="2 4">AWRIB661</strain>
    </source>
</reference>
<accession>A0A6H3GQ32</accession>
<dbReference type="Proteomes" id="UP000181728">
    <property type="component" value="Unassembled WGS sequence"/>
</dbReference>
<protein>
    <submittedName>
        <fullName evidence="2">Uncharacterized protein</fullName>
    </submittedName>
</protein>
<evidence type="ECO:0000313" key="2">
    <source>
        <dbReference type="EMBL" id="OIM21372.1"/>
    </source>
</evidence>
<dbReference type="Proteomes" id="UP001281024">
    <property type="component" value="Unassembled WGS sequence"/>
</dbReference>